<dbReference type="RefSeq" id="WP_300951844.1">
    <property type="nucleotide sequence ID" value="NZ_JAUHJQ010000002.1"/>
</dbReference>
<name>A0ABT8FDY4_9ACTN</name>
<evidence type="ECO:0000256" key="4">
    <source>
        <dbReference type="ARBA" id="ARBA00023136"/>
    </source>
</evidence>
<dbReference type="Pfam" id="PF13564">
    <property type="entry name" value="DoxX_2"/>
    <property type="match status" value="1"/>
</dbReference>
<reference evidence="5" key="1">
    <citation type="submission" date="2023-06" db="EMBL/GenBank/DDBJ databases">
        <title>Draft genome sequence of Nocardioides sp. SOB77.</title>
        <authorList>
            <person name="Zhang G."/>
        </authorList>
    </citation>
    <scope>NUCLEOTIDE SEQUENCE</scope>
    <source>
        <strain evidence="5">SOB77</strain>
    </source>
</reference>
<organism evidence="5 6">
    <name type="scientific">Nocardioides oceani</name>
    <dbReference type="NCBI Taxonomy" id="3058369"/>
    <lineage>
        <taxon>Bacteria</taxon>
        <taxon>Bacillati</taxon>
        <taxon>Actinomycetota</taxon>
        <taxon>Actinomycetes</taxon>
        <taxon>Propionibacteriales</taxon>
        <taxon>Nocardioidaceae</taxon>
        <taxon>Nocardioides</taxon>
    </lineage>
</organism>
<accession>A0ABT8FDY4</accession>
<dbReference type="PANTHER" id="PTHR36974:SF1">
    <property type="entry name" value="DOXX FAMILY MEMBRANE PROTEIN"/>
    <property type="match status" value="1"/>
</dbReference>
<evidence type="ECO:0000256" key="2">
    <source>
        <dbReference type="ARBA" id="ARBA00022692"/>
    </source>
</evidence>
<dbReference type="Proteomes" id="UP001168620">
    <property type="component" value="Unassembled WGS sequence"/>
</dbReference>
<gene>
    <name evidence="5" type="ORF">QWY28_08080</name>
</gene>
<proteinExistence type="predicted"/>
<evidence type="ECO:0000256" key="1">
    <source>
        <dbReference type="ARBA" id="ARBA00004141"/>
    </source>
</evidence>
<sequence length="120" mass="12505">MSLPLSAKVLAAGFTVSGVVHLVKPEVFEPLMPAWVPAHREVIYGSGVAELACAAGLAVPATRKVAGYASVAVLLGVFPGNVKMAQDSLKTRSTRFKAIALGRLPLQVPMIRAALKAARS</sequence>
<dbReference type="EMBL" id="JAUHJQ010000002">
    <property type="protein sequence ID" value="MDN4172893.1"/>
    <property type="molecule type" value="Genomic_DNA"/>
</dbReference>
<evidence type="ECO:0000256" key="3">
    <source>
        <dbReference type="ARBA" id="ARBA00022989"/>
    </source>
</evidence>
<keyword evidence="6" id="KW-1185">Reference proteome</keyword>
<comment type="subcellular location">
    <subcellularLocation>
        <location evidence="1">Membrane</location>
        <topology evidence="1">Multi-pass membrane protein</topology>
    </subcellularLocation>
</comment>
<keyword evidence="4" id="KW-0472">Membrane</keyword>
<comment type="caution">
    <text evidence="5">The sequence shown here is derived from an EMBL/GenBank/DDBJ whole genome shotgun (WGS) entry which is preliminary data.</text>
</comment>
<dbReference type="PANTHER" id="PTHR36974">
    <property type="entry name" value="MEMBRANE PROTEIN-RELATED"/>
    <property type="match status" value="1"/>
</dbReference>
<keyword evidence="2" id="KW-0812">Transmembrane</keyword>
<protein>
    <submittedName>
        <fullName evidence="5">DoxX family protein</fullName>
    </submittedName>
</protein>
<evidence type="ECO:0000313" key="5">
    <source>
        <dbReference type="EMBL" id="MDN4172893.1"/>
    </source>
</evidence>
<dbReference type="InterPro" id="IPR032808">
    <property type="entry name" value="DoxX"/>
</dbReference>
<keyword evidence="3" id="KW-1133">Transmembrane helix</keyword>
<evidence type="ECO:0000313" key="6">
    <source>
        <dbReference type="Proteomes" id="UP001168620"/>
    </source>
</evidence>